<dbReference type="Pfam" id="PF24404">
    <property type="entry name" value="nSTAND_NTPase7"/>
    <property type="match status" value="1"/>
</dbReference>
<name>A0A1E5XT22_9HYPH</name>
<dbReference type="EMBL" id="LAJE02000135">
    <property type="protein sequence ID" value="OEO31723.1"/>
    <property type="molecule type" value="Genomic_DNA"/>
</dbReference>
<dbReference type="RefSeq" id="WP_069909107.1">
    <property type="nucleotide sequence ID" value="NZ_LAJE02000135.1"/>
</dbReference>
<feature type="domain" description="Inactive Sirtuin" evidence="1">
    <location>
        <begin position="12"/>
        <end position="195"/>
    </location>
</feature>
<evidence type="ECO:0000313" key="3">
    <source>
        <dbReference type="Proteomes" id="UP000095463"/>
    </source>
</evidence>
<dbReference type="Pfam" id="PF24403">
    <property type="entry name" value="iSirtuin"/>
    <property type="match status" value="1"/>
</dbReference>
<organism evidence="2 3">
    <name type="scientific">Devosia insulae DS-56</name>
    <dbReference type="NCBI Taxonomy" id="1116389"/>
    <lineage>
        <taxon>Bacteria</taxon>
        <taxon>Pseudomonadati</taxon>
        <taxon>Pseudomonadota</taxon>
        <taxon>Alphaproteobacteria</taxon>
        <taxon>Hyphomicrobiales</taxon>
        <taxon>Devosiaceae</taxon>
        <taxon>Devosia</taxon>
    </lineage>
</organism>
<sequence>MKISALVRLNGVPVPLFSQLDTRDAALWVMNADLEPAQRGALADLMRLPWSVVLCEIVNSELNETLESTELIESVLVRRRGLVHLIDTNPSDYPLPPRSLPVFLLNGRPTTKLSAMAALTRRLTMLEELRRHPVKHLVIIGSPDQRALEELSGMWEDGFRPSISVVSDNPSESDIPSWIDRTGAPAVGVLELSLVEFSQQLADRFVADRDGSLVLRVRNSDGDLARFDVSSVDDPEHPILGRYELLADGALHPLMPGDLSAAEIESFFKDPSSSWRPFAAGMPWSRDDVAWRRVRNALAALDREGPESNKIFYVQAESGAGATTFVRNLAWTAAAQGYPTLVAGGAPFVPNGLEVTAFLGRLLDALAPQSEGEKATRLYQVPVLVVFDRTHWEGREDDLIAFGRELERSGRRACLLMVTGPYLAMAMVGNRRFTSIGELTHQITMEDAVQLGIHLNRYLLPHGAVRSEADWRRFFEASAVQASRGIAAFWIALSFWLQRQFDMQETVQSWMYRQFSRHISDAEVRDAIISIAALSTVRQSMPETLLPPTTDWPISHKLADVQRDLGSLGLIRISGEGVRYWSMIHDLLGRYILTALFYDTPAREAAGFADANSPEHLRFLALRRISKTPALQFTEFRDLADAFAVSIFKIDPDHGLGSFAPFWPDVLQALDEMPRSLRTTSRTFLHHTAISRRRIAKDPEMFPISVDERAKLLQRAVADIESALSFPGQSDADSDLSLFNSLAHAYHDLAEAESKRNADEALVSSLQIKARDVTRRAYGLNPDNSFVVETYARTLLSEATTSPELASEHAIEVLNIVYSTMARDSSETRRFALGRLADAALSLLMDIASAKKTRTDPETEPSAIVAALMALADGVDRFTGMELHDYPTQNRTRASDLLNVQLLRGNAQAVKLRYMLICIDQPYDFGMQLELLQSLKGAAAIFTPQMQLEFAVLLHQEDRHHEADRMFHDLRRLWRQGEHYVEVPNRLRWLLVKGTSTRRQVQATVSSGGDGRSAARVREFQGTTVLFRPQEFGQEKLRPGVSFRALVSFGHNGPFLRPLTAG</sequence>
<dbReference type="InterPro" id="IPR057063">
    <property type="entry name" value="iSirtuin"/>
</dbReference>
<comment type="caution">
    <text evidence="2">The sequence shown here is derived from an EMBL/GenBank/DDBJ whole genome shotgun (WGS) entry which is preliminary data.</text>
</comment>
<proteinExistence type="predicted"/>
<accession>A0A1E5XT22</accession>
<dbReference type="Proteomes" id="UP000095463">
    <property type="component" value="Unassembled WGS sequence"/>
</dbReference>
<dbReference type="CDD" id="cd01983">
    <property type="entry name" value="SIMIBI"/>
    <property type="match status" value="1"/>
</dbReference>
<reference evidence="2 3" key="1">
    <citation type="journal article" date="2015" name="Genome Announc.">
        <title>Genome Assemblies of Three Soil-Associated Devosia species: D. insulae, D. limi, and D. soli.</title>
        <authorList>
            <person name="Hassan Y.I."/>
            <person name="Lepp D."/>
            <person name="Zhou T."/>
        </authorList>
    </citation>
    <scope>NUCLEOTIDE SEQUENCE [LARGE SCALE GENOMIC DNA]</scope>
    <source>
        <strain evidence="2 3">DS-56</strain>
    </source>
</reference>
<evidence type="ECO:0000259" key="1">
    <source>
        <dbReference type="Pfam" id="PF24403"/>
    </source>
</evidence>
<protein>
    <recommendedName>
        <fullName evidence="1">Inactive Sirtuin domain-containing protein</fullName>
    </recommendedName>
</protein>
<keyword evidence="3" id="KW-1185">Reference proteome</keyword>
<dbReference type="AlphaFoldDB" id="A0A1E5XT22"/>
<gene>
    <name evidence="2" type="ORF">VW23_001035</name>
</gene>
<evidence type="ECO:0000313" key="2">
    <source>
        <dbReference type="EMBL" id="OEO31723.1"/>
    </source>
</evidence>
<dbReference type="OrthoDB" id="9157322at2"/>